<dbReference type="InterPro" id="IPR002575">
    <property type="entry name" value="Aminoglycoside_PTrfase"/>
</dbReference>
<comment type="caution">
    <text evidence="2">The sequence shown here is derived from an EMBL/GenBank/DDBJ whole genome shotgun (WGS) entry which is preliminary data.</text>
</comment>
<accession>D4AZG2</accession>
<evidence type="ECO:0000313" key="3">
    <source>
        <dbReference type="Proteomes" id="UP000008866"/>
    </source>
</evidence>
<sequence>MDDYVEFFPWLEGERIFSSLGRAVVKRRRQDGEGFEVAKVGAVNENEIAVLDHISRCTTVKTAKLRGVSIVRENSIMIMDFLPGKRLDSVWKSMNGDDKEYLKTQIQEQVVLLRQCSIDYVGGISHNRYVRDPYRPFKGEFCGPFHTEADFDKHKVSLLGARDPAAAKALEEKLDALRKPASKPRFVLTHGDLCPHNILVQNVGEGNDTEWRITGIIDWERSGFFPDYMEYTIAMTSEFHDPEWKQFLNEVFSGIGLQCSPQRVEAEALAVERLFGEVTYFGH</sequence>
<dbReference type="SUPFAM" id="SSF56112">
    <property type="entry name" value="Protein kinase-like (PK-like)"/>
    <property type="match status" value="1"/>
</dbReference>
<keyword evidence="3" id="KW-1185">Reference proteome</keyword>
<dbReference type="InterPro" id="IPR011009">
    <property type="entry name" value="Kinase-like_dom_sf"/>
</dbReference>
<dbReference type="CDD" id="cd05120">
    <property type="entry name" value="APH_ChoK_like"/>
    <property type="match status" value="1"/>
</dbReference>
<dbReference type="Gene3D" id="3.90.1200.10">
    <property type="match status" value="1"/>
</dbReference>
<dbReference type="OrthoDB" id="4198689at2759"/>
<dbReference type="Proteomes" id="UP000008866">
    <property type="component" value="Unassembled WGS sequence"/>
</dbReference>
<dbReference type="OMA" id="FPEYMEY"/>
<dbReference type="STRING" id="663331.D4AZG2"/>
<feature type="domain" description="Aminoglycoside phosphotransferase" evidence="1">
    <location>
        <begin position="45"/>
        <end position="253"/>
    </location>
</feature>
<evidence type="ECO:0000313" key="2">
    <source>
        <dbReference type="EMBL" id="EFE31432.1"/>
    </source>
</evidence>
<dbReference type="HOGENOM" id="CLU_021768_5_0_1"/>
<proteinExistence type="predicted"/>
<protein>
    <recommendedName>
        <fullName evidence="1">Aminoglycoside phosphotransferase domain-containing protein</fullName>
    </recommendedName>
</protein>
<dbReference type="EMBL" id="ABSU01000021">
    <property type="protein sequence ID" value="EFE31432.1"/>
    <property type="molecule type" value="Genomic_DNA"/>
</dbReference>
<dbReference type="RefSeq" id="XP_003012072.1">
    <property type="nucleotide sequence ID" value="XM_003012026.1"/>
</dbReference>
<dbReference type="AlphaFoldDB" id="D4AZG2"/>
<evidence type="ECO:0000259" key="1">
    <source>
        <dbReference type="Pfam" id="PF01636"/>
    </source>
</evidence>
<dbReference type="Pfam" id="PF01636">
    <property type="entry name" value="APH"/>
    <property type="match status" value="1"/>
</dbReference>
<name>D4AZG2_ARTBC</name>
<dbReference type="PANTHER" id="PTHR21310:SF15">
    <property type="entry name" value="AMINOGLYCOSIDE PHOSPHOTRANSFERASE DOMAIN-CONTAINING PROTEIN"/>
    <property type="match status" value="1"/>
</dbReference>
<dbReference type="PANTHER" id="PTHR21310">
    <property type="entry name" value="AMINOGLYCOSIDE PHOSPHOTRANSFERASE-RELATED-RELATED"/>
    <property type="match status" value="1"/>
</dbReference>
<organism evidence="2 3">
    <name type="scientific">Arthroderma benhamiae (strain ATCC MYA-4681 / CBS 112371)</name>
    <name type="common">Trichophyton mentagrophytes</name>
    <dbReference type="NCBI Taxonomy" id="663331"/>
    <lineage>
        <taxon>Eukaryota</taxon>
        <taxon>Fungi</taxon>
        <taxon>Dikarya</taxon>
        <taxon>Ascomycota</taxon>
        <taxon>Pezizomycotina</taxon>
        <taxon>Eurotiomycetes</taxon>
        <taxon>Eurotiomycetidae</taxon>
        <taxon>Onygenales</taxon>
        <taxon>Arthrodermataceae</taxon>
        <taxon>Trichophyton</taxon>
    </lineage>
</organism>
<dbReference type="InterPro" id="IPR051678">
    <property type="entry name" value="AGP_Transferase"/>
</dbReference>
<reference evidence="3" key="1">
    <citation type="journal article" date="2011" name="Genome Biol.">
        <title>Comparative and functional genomics provide insights into the pathogenicity of dermatophytic fungi.</title>
        <authorList>
            <person name="Burmester A."/>
            <person name="Shelest E."/>
            <person name="Gloeckner G."/>
            <person name="Heddergott C."/>
            <person name="Schindler S."/>
            <person name="Staib P."/>
            <person name="Heidel A."/>
            <person name="Felder M."/>
            <person name="Petzold A."/>
            <person name="Szafranski K."/>
            <person name="Feuermann M."/>
            <person name="Pedruzzi I."/>
            <person name="Priebe S."/>
            <person name="Groth M."/>
            <person name="Winkler R."/>
            <person name="Li W."/>
            <person name="Kniemeyer O."/>
            <person name="Schroeckh V."/>
            <person name="Hertweck C."/>
            <person name="Hube B."/>
            <person name="White T.C."/>
            <person name="Platzer M."/>
            <person name="Guthke R."/>
            <person name="Heitman J."/>
            <person name="Woestemeyer J."/>
            <person name="Zipfel P.F."/>
            <person name="Monod M."/>
            <person name="Brakhage A.A."/>
        </authorList>
    </citation>
    <scope>NUCLEOTIDE SEQUENCE [LARGE SCALE GENOMIC DNA]</scope>
    <source>
        <strain evidence="3">ATCC MYA-4681 / CBS 112371</strain>
    </source>
</reference>
<gene>
    <name evidence="2" type="ORF">ARB_01580</name>
</gene>
<dbReference type="eggNOG" id="ENOG502TE2D">
    <property type="taxonomic scope" value="Eukaryota"/>
</dbReference>
<dbReference type="KEGG" id="abe:ARB_01580"/>
<dbReference type="GeneID" id="9519559"/>